<evidence type="ECO:0000256" key="2">
    <source>
        <dbReference type="ARBA" id="ARBA00022525"/>
    </source>
</evidence>
<accession>A0ABT7TNQ3</accession>
<dbReference type="RefSeq" id="WP_289472990.1">
    <property type="nucleotide sequence ID" value="NZ_JAUCMN010000003.1"/>
</dbReference>
<feature type="region of interest" description="Disordered" evidence="4">
    <location>
        <begin position="61"/>
        <end position="80"/>
    </location>
</feature>
<evidence type="ECO:0000259" key="8">
    <source>
        <dbReference type="Pfam" id="PF17210"/>
    </source>
</evidence>
<feature type="compositionally biased region" description="Low complexity" evidence="4">
    <location>
        <begin position="1058"/>
        <end position="1068"/>
    </location>
</feature>
<feature type="signal peptide" evidence="6">
    <location>
        <begin position="1"/>
        <end position="29"/>
    </location>
</feature>
<feature type="region of interest" description="Disordered" evidence="4">
    <location>
        <begin position="940"/>
        <end position="975"/>
    </location>
</feature>
<feature type="compositionally biased region" description="Basic and acidic residues" evidence="4">
    <location>
        <begin position="1097"/>
        <end position="1109"/>
    </location>
</feature>
<gene>
    <name evidence="9" type="ORF">QUG93_05940</name>
</gene>
<reference evidence="9 10" key="1">
    <citation type="submission" date="2023-06" db="EMBL/GenBank/DDBJ databases">
        <authorList>
            <person name="Feng G."/>
            <person name="Li J."/>
            <person name="Zhu H."/>
        </authorList>
    </citation>
    <scope>NUCLEOTIDE SEQUENCE [LARGE SCALE GENOMIC DNA]</scope>
    <source>
        <strain evidence="9 10">RHCKG28</strain>
    </source>
</reference>
<feature type="compositionally biased region" description="Gly residues" evidence="4">
    <location>
        <begin position="1069"/>
        <end position="1082"/>
    </location>
</feature>
<organism evidence="9 10">
    <name type="scientific">Curtobacterium caseinilyticum</name>
    <dbReference type="NCBI Taxonomy" id="3055137"/>
    <lineage>
        <taxon>Bacteria</taxon>
        <taxon>Bacillati</taxon>
        <taxon>Actinomycetota</taxon>
        <taxon>Actinomycetes</taxon>
        <taxon>Micrococcales</taxon>
        <taxon>Microbacteriaceae</taxon>
        <taxon>Curtobacterium</taxon>
    </lineage>
</organism>
<dbReference type="EMBL" id="JAUCMN010000003">
    <property type="protein sequence ID" value="MDM7891216.1"/>
    <property type="molecule type" value="Genomic_DNA"/>
</dbReference>
<dbReference type="Proteomes" id="UP001236404">
    <property type="component" value="Unassembled WGS sequence"/>
</dbReference>
<feature type="domain" description="SD-repeat containing protein B" evidence="8">
    <location>
        <begin position="932"/>
        <end position="1032"/>
    </location>
</feature>
<evidence type="ECO:0000256" key="6">
    <source>
        <dbReference type="SAM" id="SignalP"/>
    </source>
</evidence>
<dbReference type="SUPFAM" id="SSF117074">
    <property type="entry name" value="Hypothetical protein PA1324"/>
    <property type="match status" value="1"/>
</dbReference>
<evidence type="ECO:0000313" key="10">
    <source>
        <dbReference type="Proteomes" id="UP001236404"/>
    </source>
</evidence>
<feature type="domain" description="DUF11" evidence="7">
    <location>
        <begin position="626"/>
        <end position="732"/>
    </location>
</feature>
<sequence>MPRHHLAARAAAALAASAVLLAPAVPAVADTGSSGDSAAPPPAPGGPSATPAVGIAVDVASDGRGPFTPDDRAGGDSGPANGVVRTLDAITYRVTVNATGGTARDERFVLDAPVGTRWAEVPLACRGAGSRIDGQRLTCHLGDVAEGHAVAVPVVLDVSGDLRNGDRIAVTGTVTADGADTTAPVTSATTRVSAVPRYNLAKNVVGSVLRTDVPGPDGTPGVQLLYPMTVDWQSPVAGQGLLGFERSTGDMSFRDDLSHLLGGRPSGAVLWNGGRPACGRNGEDGVQFGGLPGGRGGGDRSVVDSGTITCTQSAAGGDVDVAVRGAVTDAARIPGRSITGGPVSGGSKAYVVSGWISLWMPTPEAPTSVESVNAFTPLQTSSEGGTPNFPGGTEPTVDNQAKRNIVELGPGTAGKRLWRLGPDGTSVTPGSAKDGDPWATGGTLLRSDVTMTNTGLAPYEDAALCDTFDRQTQRLTAVGGRAPAWSSGFAHARVQYAAYGMASPAQGQAHTCDDTDGPWYDDPDDVPGGIASVGAVRVTGALRGGASAGLYSTVTTERAPDGTRVHDFGHARFGAHRPGWVHDQQDPVLGAGGLADSVLLTEDLARVTKAVVDPGHDAGDTPDRTSSVVPGNTVDFAVRPTLTNGFADGRPTDVTVRDVLPVHTTYVADSASEAPQVDTVTDGDGLRRQRLTWTLHDVGPNSPIQPITYTVQVDEAAPAGSVTNTVTVESPADRSDERWRTADRALRVITTGGVGVEKVTPAPVVVAGDRLVWDLRATNTDDTTIRGVDLIDVLPRTGDERGSTFHGTLGLAVPVPVDPAGQETVRYTDTTPEDVSLDGADPSNRPDGSTRWCAEADLGTTGCPESLRAVTAVRVERATPIPSGETVTHRITLATSGQHDGDTYVNRFGLRASNLALPVQSNPSTVRVVAGAIGDRVWDDRDADGLQDDDEPGAGDVPVTLDGTDDRGDAVERRTRTDERGAYRFDGLRPGDYRVRFTAPEGTGFTEEHVGADPAVDSDAGPDGSTLSVTLARVLGADGSLAGVRRDPTIDAGLVAQDTGTSPDPGTDPGSGPGDGGGGADGDGSNATVGGGSAGGNHEHRPGAATEDRTAGVGGQLAWTGADIAVAVALALTLLVSGVAVLAARRRARRSAD</sequence>
<dbReference type="Pfam" id="PF17210">
    <property type="entry name" value="SdrD_B"/>
    <property type="match status" value="1"/>
</dbReference>
<evidence type="ECO:0000313" key="9">
    <source>
        <dbReference type="EMBL" id="MDM7891216.1"/>
    </source>
</evidence>
<dbReference type="InterPro" id="IPR001434">
    <property type="entry name" value="OmcB-like_DUF11"/>
</dbReference>
<feature type="compositionally biased region" description="Low complexity" evidence="4">
    <location>
        <begin position="29"/>
        <end position="38"/>
    </location>
</feature>
<feature type="compositionally biased region" description="Basic and acidic residues" evidence="4">
    <location>
        <begin position="964"/>
        <end position="975"/>
    </location>
</feature>
<evidence type="ECO:0000259" key="7">
    <source>
        <dbReference type="Pfam" id="PF01345"/>
    </source>
</evidence>
<name>A0ABT7TNQ3_9MICO</name>
<dbReference type="Gene3D" id="2.60.40.10">
    <property type="entry name" value="Immunoglobulins"/>
    <property type="match status" value="1"/>
</dbReference>
<protein>
    <submittedName>
        <fullName evidence="9">SdrD B-like domain-containing protein</fullName>
    </submittedName>
</protein>
<comment type="subcellular location">
    <subcellularLocation>
        <location evidence="1">Secreted</location>
    </subcellularLocation>
</comment>
<feature type="transmembrane region" description="Helical" evidence="5">
    <location>
        <begin position="1124"/>
        <end position="1144"/>
    </location>
</feature>
<dbReference type="Pfam" id="PF01345">
    <property type="entry name" value="DUF11"/>
    <property type="match status" value="1"/>
</dbReference>
<keyword evidence="5" id="KW-0472">Membrane</keyword>
<evidence type="ECO:0000256" key="4">
    <source>
        <dbReference type="SAM" id="MobiDB-lite"/>
    </source>
</evidence>
<keyword evidence="2" id="KW-0964">Secreted</keyword>
<evidence type="ECO:0000256" key="1">
    <source>
        <dbReference type="ARBA" id="ARBA00004613"/>
    </source>
</evidence>
<keyword evidence="5" id="KW-0812">Transmembrane</keyword>
<dbReference type="InterPro" id="IPR033764">
    <property type="entry name" value="Sdr_B"/>
</dbReference>
<evidence type="ECO:0000256" key="3">
    <source>
        <dbReference type="ARBA" id="ARBA00022729"/>
    </source>
</evidence>
<feature type="region of interest" description="Disordered" evidence="4">
    <location>
        <begin position="830"/>
        <end position="850"/>
    </location>
</feature>
<feature type="chain" id="PRO_5047177793" evidence="6">
    <location>
        <begin position="30"/>
        <end position="1153"/>
    </location>
</feature>
<evidence type="ECO:0000256" key="5">
    <source>
        <dbReference type="SAM" id="Phobius"/>
    </source>
</evidence>
<feature type="region of interest" description="Disordered" evidence="4">
    <location>
        <begin position="1054"/>
        <end position="1109"/>
    </location>
</feature>
<dbReference type="InterPro" id="IPR051172">
    <property type="entry name" value="Chlamydia_OmcB"/>
</dbReference>
<keyword evidence="5" id="KW-1133">Transmembrane helix</keyword>
<proteinExistence type="predicted"/>
<feature type="region of interest" description="Disordered" evidence="4">
    <location>
        <begin position="29"/>
        <end position="52"/>
    </location>
</feature>
<comment type="caution">
    <text evidence="9">The sequence shown here is derived from an EMBL/GenBank/DDBJ whole genome shotgun (WGS) entry which is preliminary data.</text>
</comment>
<dbReference type="InterPro" id="IPR013783">
    <property type="entry name" value="Ig-like_fold"/>
</dbReference>
<keyword evidence="10" id="KW-1185">Reference proteome</keyword>
<feature type="region of interest" description="Disordered" evidence="4">
    <location>
        <begin position="1002"/>
        <end position="1024"/>
    </location>
</feature>
<dbReference type="PANTHER" id="PTHR34819">
    <property type="entry name" value="LARGE CYSTEINE-RICH PERIPLASMIC PROTEIN OMCB"/>
    <property type="match status" value="1"/>
</dbReference>
<keyword evidence="3 6" id="KW-0732">Signal</keyword>